<dbReference type="EMBL" id="KV417559">
    <property type="protein sequence ID" value="KZP19883.1"/>
    <property type="molecule type" value="Genomic_DNA"/>
</dbReference>
<name>A0A166IJ77_9AGAM</name>
<protein>
    <submittedName>
        <fullName evidence="2">Uncharacterized protein</fullName>
    </submittedName>
</protein>
<evidence type="ECO:0000313" key="3">
    <source>
        <dbReference type="Proteomes" id="UP000076532"/>
    </source>
</evidence>
<feature type="compositionally biased region" description="Acidic residues" evidence="1">
    <location>
        <begin position="91"/>
        <end position="104"/>
    </location>
</feature>
<reference evidence="2 3" key="1">
    <citation type="journal article" date="2016" name="Mol. Biol. Evol.">
        <title>Comparative Genomics of Early-Diverging Mushroom-Forming Fungi Provides Insights into the Origins of Lignocellulose Decay Capabilities.</title>
        <authorList>
            <person name="Nagy L.G."/>
            <person name="Riley R."/>
            <person name="Tritt A."/>
            <person name="Adam C."/>
            <person name="Daum C."/>
            <person name="Floudas D."/>
            <person name="Sun H."/>
            <person name="Yadav J.S."/>
            <person name="Pangilinan J."/>
            <person name="Larsson K.H."/>
            <person name="Matsuura K."/>
            <person name="Barry K."/>
            <person name="Labutti K."/>
            <person name="Kuo R."/>
            <person name="Ohm R.A."/>
            <person name="Bhattacharya S.S."/>
            <person name="Shirouzu T."/>
            <person name="Yoshinaga Y."/>
            <person name="Martin F.M."/>
            <person name="Grigoriev I.V."/>
            <person name="Hibbett D.S."/>
        </authorList>
    </citation>
    <scope>NUCLEOTIDE SEQUENCE [LARGE SCALE GENOMIC DNA]</scope>
    <source>
        <strain evidence="2 3">CBS 109695</strain>
    </source>
</reference>
<dbReference type="STRING" id="436010.A0A166IJ77"/>
<proteinExistence type="predicted"/>
<gene>
    <name evidence="2" type="ORF">FIBSPDRAFT_954951</name>
</gene>
<accession>A0A166IJ77</accession>
<evidence type="ECO:0000256" key="1">
    <source>
        <dbReference type="SAM" id="MobiDB-lite"/>
    </source>
</evidence>
<evidence type="ECO:0000313" key="2">
    <source>
        <dbReference type="EMBL" id="KZP19883.1"/>
    </source>
</evidence>
<keyword evidence="3" id="KW-1185">Reference proteome</keyword>
<dbReference type="AlphaFoldDB" id="A0A166IJ77"/>
<sequence>MISDFEPTGKRAFRPPPFLTAGPLLAQNRPHDAVKHIIKLARKGLRVILDLLRSHSPSYVDNCLFRDRIGPAREGPSAEVVADAQNKPGEEAEVDPEQYQDPDNEVGLFAGTTYEQDDEDISKTSNFLLLLMF</sequence>
<dbReference type="Proteomes" id="UP000076532">
    <property type="component" value="Unassembled WGS sequence"/>
</dbReference>
<feature type="region of interest" description="Disordered" evidence="1">
    <location>
        <begin position="83"/>
        <end position="104"/>
    </location>
</feature>
<organism evidence="2 3">
    <name type="scientific">Athelia psychrophila</name>
    <dbReference type="NCBI Taxonomy" id="1759441"/>
    <lineage>
        <taxon>Eukaryota</taxon>
        <taxon>Fungi</taxon>
        <taxon>Dikarya</taxon>
        <taxon>Basidiomycota</taxon>
        <taxon>Agaricomycotina</taxon>
        <taxon>Agaricomycetes</taxon>
        <taxon>Agaricomycetidae</taxon>
        <taxon>Atheliales</taxon>
        <taxon>Atheliaceae</taxon>
        <taxon>Athelia</taxon>
    </lineage>
</organism>
<dbReference type="OrthoDB" id="3009213at2759"/>